<dbReference type="OMA" id="RCTETRC"/>
<gene>
    <name evidence="1" type="ORF">TVY486_0805050</name>
</gene>
<reference evidence="1" key="1">
    <citation type="journal article" date="2012" name="Proc. Natl. Acad. Sci. U.S.A.">
        <title>Antigenic diversity is generated by distinct evolutionary mechanisms in African trypanosome species.</title>
        <authorList>
            <person name="Jackson A.P."/>
            <person name="Berry A."/>
            <person name="Aslett M."/>
            <person name="Allison H.C."/>
            <person name="Burton P."/>
            <person name="Vavrova-Anderson J."/>
            <person name="Brown R."/>
            <person name="Browne H."/>
            <person name="Corton N."/>
            <person name="Hauser H."/>
            <person name="Gamble J."/>
            <person name="Gilderthorp R."/>
            <person name="Marcello L."/>
            <person name="McQuillan J."/>
            <person name="Otto T.D."/>
            <person name="Quail M.A."/>
            <person name="Sanders M.J."/>
            <person name="van Tonder A."/>
            <person name="Ginger M.L."/>
            <person name="Field M.C."/>
            <person name="Barry J.D."/>
            <person name="Hertz-Fowler C."/>
            <person name="Berriman M."/>
        </authorList>
    </citation>
    <scope>NUCLEOTIDE SEQUENCE</scope>
    <source>
        <strain evidence="1">Y486</strain>
    </source>
</reference>
<evidence type="ECO:0000313" key="1">
    <source>
        <dbReference type="EMBL" id="CCC49898.1"/>
    </source>
</evidence>
<protein>
    <submittedName>
        <fullName evidence="1">Uncharacterized protein</fullName>
    </submittedName>
</protein>
<accession>G0U1E3</accession>
<dbReference type="AlphaFoldDB" id="G0U1E3"/>
<sequence length="177" mass="19182">MPHVTTPFSVSVRSGEQLSLCSEGDRLPDFVAKLSTVTFTRRTPQAVTRSPSSVSTAATVTLNACVEDETGCGTCGFAIARHHFIPATANDRPSKAADTHFKGELEEVGRKETGVTTAAAVRLRSPIVITSRCPVRFLEVKLSFERGVDDGAEYAVTLHGTQKTFLTRRQMKLLRSA</sequence>
<organism evidence="1">
    <name type="scientific">Trypanosoma vivax (strain Y486)</name>
    <dbReference type="NCBI Taxonomy" id="1055687"/>
    <lineage>
        <taxon>Eukaryota</taxon>
        <taxon>Discoba</taxon>
        <taxon>Euglenozoa</taxon>
        <taxon>Kinetoplastea</taxon>
        <taxon>Metakinetoplastina</taxon>
        <taxon>Trypanosomatida</taxon>
        <taxon>Trypanosomatidae</taxon>
        <taxon>Trypanosoma</taxon>
        <taxon>Duttonella</taxon>
    </lineage>
</organism>
<dbReference type="VEuPathDB" id="TriTrypDB:TvY486_0805050"/>
<name>G0U1E3_TRYVY</name>
<dbReference type="EMBL" id="HE573024">
    <property type="protein sequence ID" value="CCC49898.1"/>
    <property type="molecule type" value="Genomic_DNA"/>
</dbReference>
<proteinExistence type="predicted"/>